<evidence type="ECO:0000313" key="7">
    <source>
        <dbReference type="EMBL" id="ROH85518.1"/>
    </source>
</evidence>
<feature type="signal peptide" evidence="6">
    <location>
        <begin position="1"/>
        <end position="18"/>
    </location>
</feature>
<dbReference type="PANTHER" id="PTHR11592:SF78">
    <property type="entry name" value="GLUTATHIONE PEROXIDASE"/>
    <property type="match status" value="1"/>
</dbReference>
<evidence type="ECO:0000256" key="5">
    <source>
        <dbReference type="RuleBase" id="RU000499"/>
    </source>
</evidence>
<evidence type="ECO:0000313" key="8">
    <source>
        <dbReference type="Proteomes" id="UP000275137"/>
    </source>
</evidence>
<dbReference type="InterPro" id="IPR000889">
    <property type="entry name" value="Glutathione_peroxidase"/>
</dbReference>
<feature type="chain" id="PRO_5018166542" description="Glutathione peroxidase" evidence="6">
    <location>
        <begin position="19"/>
        <end position="175"/>
    </location>
</feature>
<dbReference type="Proteomes" id="UP000275137">
    <property type="component" value="Unassembled WGS sequence"/>
</dbReference>
<sequence length="175" mass="19855">MAWIGVVSCLMLPAVSHAACSGLYNHQFTTLQGDKVNLCEHQHQAILVVNTASKCGFTPQFEKLESMYSKYKDKGLLVVGFPSNDFRQEPASNKEIGDFCKLTYAVKFPMMEKTSVVGPQANPLYQQLTNMTQQPPMWNFYKYLILPGGKQVYVYSSDVEPESHEVMRRLKPHLK</sequence>
<dbReference type="GO" id="GO:0004601">
    <property type="term" value="F:peroxidase activity"/>
    <property type="evidence" value="ECO:0007669"/>
    <property type="project" value="UniProtKB-KW"/>
</dbReference>
<keyword evidence="8" id="KW-1185">Reference proteome</keyword>
<evidence type="ECO:0000256" key="1">
    <source>
        <dbReference type="ARBA" id="ARBA00006926"/>
    </source>
</evidence>
<dbReference type="RefSeq" id="WP_123237837.1">
    <property type="nucleotide sequence ID" value="NZ_RJVP01000005.1"/>
</dbReference>
<dbReference type="PROSITE" id="PS51355">
    <property type="entry name" value="GLUTATHIONE_PEROXID_3"/>
    <property type="match status" value="1"/>
</dbReference>
<accession>A0A3N0UZ45</accession>
<dbReference type="SUPFAM" id="SSF52833">
    <property type="entry name" value="Thioredoxin-like"/>
    <property type="match status" value="1"/>
</dbReference>
<dbReference type="Pfam" id="PF00255">
    <property type="entry name" value="GSHPx"/>
    <property type="match status" value="1"/>
</dbReference>
<feature type="active site" evidence="4">
    <location>
        <position position="55"/>
    </location>
</feature>
<reference evidence="7 8" key="1">
    <citation type="submission" date="2018-10" db="EMBL/GenBank/DDBJ databases">
        <authorList>
            <person name="Chen W.-M."/>
        </authorList>
    </citation>
    <scope>NUCLEOTIDE SEQUENCE [LARGE SCALE GENOMIC DNA]</scope>
    <source>
        <strain evidence="7 8">H-5</strain>
    </source>
</reference>
<dbReference type="AlphaFoldDB" id="A0A3N0UZ45"/>
<dbReference type="EMBL" id="RJVP01000005">
    <property type="protein sequence ID" value="ROH85518.1"/>
    <property type="molecule type" value="Genomic_DNA"/>
</dbReference>
<dbReference type="CDD" id="cd00340">
    <property type="entry name" value="GSH_Peroxidase"/>
    <property type="match status" value="1"/>
</dbReference>
<dbReference type="PIRSF" id="PIRSF000303">
    <property type="entry name" value="Glutathion_perox"/>
    <property type="match status" value="1"/>
</dbReference>
<dbReference type="PRINTS" id="PR01011">
    <property type="entry name" value="GLUTPROXDASE"/>
</dbReference>
<name>A0A3N0UZ45_9PROT</name>
<dbReference type="InterPro" id="IPR036249">
    <property type="entry name" value="Thioredoxin-like_sf"/>
</dbReference>
<proteinExistence type="inferred from homology"/>
<evidence type="ECO:0000256" key="4">
    <source>
        <dbReference type="PIRSR" id="PIRSR000303-1"/>
    </source>
</evidence>
<comment type="similarity">
    <text evidence="1 5">Belongs to the glutathione peroxidase family.</text>
</comment>
<dbReference type="GO" id="GO:0034599">
    <property type="term" value="P:cellular response to oxidative stress"/>
    <property type="evidence" value="ECO:0007669"/>
    <property type="project" value="TreeGrafter"/>
</dbReference>
<protein>
    <recommendedName>
        <fullName evidence="5">Glutathione peroxidase</fullName>
    </recommendedName>
</protein>
<dbReference type="Gene3D" id="3.40.30.10">
    <property type="entry name" value="Glutaredoxin"/>
    <property type="match status" value="1"/>
</dbReference>
<evidence type="ECO:0000256" key="2">
    <source>
        <dbReference type="ARBA" id="ARBA00022559"/>
    </source>
</evidence>
<evidence type="ECO:0000256" key="6">
    <source>
        <dbReference type="SAM" id="SignalP"/>
    </source>
</evidence>
<dbReference type="PANTHER" id="PTHR11592">
    <property type="entry name" value="GLUTATHIONE PEROXIDASE"/>
    <property type="match status" value="1"/>
</dbReference>
<organism evidence="7 8">
    <name type="scientific">Pseudomethylobacillus aquaticus</name>
    <dbReference type="NCBI Taxonomy" id="2676064"/>
    <lineage>
        <taxon>Bacteria</taxon>
        <taxon>Pseudomonadati</taxon>
        <taxon>Pseudomonadota</taxon>
        <taxon>Betaproteobacteria</taxon>
        <taxon>Nitrosomonadales</taxon>
        <taxon>Methylophilaceae</taxon>
        <taxon>Pseudomethylobacillus</taxon>
    </lineage>
</organism>
<gene>
    <name evidence="7" type="ORF">ED236_10085</name>
</gene>
<comment type="caution">
    <text evidence="7">The sequence shown here is derived from an EMBL/GenBank/DDBJ whole genome shotgun (WGS) entry which is preliminary data.</text>
</comment>
<keyword evidence="2 5" id="KW-0575">Peroxidase</keyword>
<keyword evidence="3 5" id="KW-0560">Oxidoreductase</keyword>
<evidence type="ECO:0000256" key="3">
    <source>
        <dbReference type="ARBA" id="ARBA00023002"/>
    </source>
</evidence>
<keyword evidence="6" id="KW-0732">Signal</keyword>